<comment type="caution">
    <text evidence="3">The sequence shown here is derived from an EMBL/GenBank/DDBJ whole genome shotgun (WGS) entry which is preliminary data.</text>
</comment>
<evidence type="ECO:0000313" key="4">
    <source>
        <dbReference type="Proteomes" id="UP001139104"/>
    </source>
</evidence>
<sequence>MRYILAAIILCALVPLGATAASAKSSHASAKVKREASAHTARKGRPAASRHGRGLGGIHPLVGSGDY</sequence>
<feature type="compositionally biased region" description="Basic residues" evidence="1">
    <location>
        <begin position="40"/>
        <end position="53"/>
    </location>
</feature>
<evidence type="ECO:0000256" key="2">
    <source>
        <dbReference type="SAM" id="SignalP"/>
    </source>
</evidence>
<organism evidence="3 4">
    <name type="scientific">Candidatus Rhodoblastus alkanivorans</name>
    <dbReference type="NCBI Taxonomy" id="2954117"/>
    <lineage>
        <taxon>Bacteria</taxon>
        <taxon>Pseudomonadati</taxon>
        <taxon>Pseudomonadota</taxon>
        <taxon>Alphaproteobacteria</taxon>
        <taxon>Hyphomicrobiales</taxon>
        <taxon>Rhodoblastaceae</taxon>
        <taxon>Rhodoblastus</taxon>
    </lineage>
</organism>
<protein>
    <submittedName>
        <fullName evidence="3">Uncharacterized protein</fullName>
    </submittedName>
</protein>
<accession>A0ABS9Z9V2</accession>
<name>A0ABS9Z9V2_9HYPH</name>
<dbReference type="Proteomes" id="UP001139104">
    <property type="component" value="Unassembled WGS sequence"/>
</dbReference>
<dbReference type="RefSeq" id="WP_243068242.1">
    <property type="nucleotide sequence ID" value="NZ_JAIVFK010000031.1"/>
</dbReference>
<gene>
    <name evidence="3" type="ORF">K2U94_16495</name>
</gene>
<reference evidence="3" key="1">
    <citation type="journal article" date="2022" name="ISME J.">
        <title>Identification of active gaseous-alkane degraders at natural gas seeps.</title>
        <authorList>
            <person name="Farhan Ul Haque M."/>
            <person name="Hernandez M."/>
            <person name="Crombie A.T."/>
            <person name="Murrell J.C."/>
        </authorList>
    </citation>
    <scope>NUCLEOTIDE SEQUENCE</scope>
    <source>
        <strain evidence="3">PC2</strain>
    </source>
</reference>
<evidence type="ECO:0000313" key="3">
    <source>
        <dbReference type="EMBL" id="MCI4684341.1"/>
    </source>
</evidence>
<proteinExistence type="predicted"/>
<keyword evidence="4" id="KW-1185">Reference proteome</keyword>
<dbReference type="EMBL" id="JAIVFP010000001">
    <property type="protein sequence ID" value="MCI4684341.1"/>
    <property type="molecule type" value="Genomic_DNA"/>
</dbReference>
<feature type="region of interest" description="Disordered" evidence="1">
    <location>
        <begin position="22"/>
        <end position="67"/>
    </location>
</feature>
<keyword evidence="2" id="KW-0732">Signal</keyword>
<feature type="signal peptide" evidence="2">
    <location>
        <begin position="1"/>
        <end position="20"/>
    </location>
</feature>
<evidence type="ECO:0000256" key="1">
    <source>
        <dbReference type="SAM" id="MobiDB-lite"/>
    </source>
</evidence>
<feature type="chain" id="PRO_5046702132" evidence="2">
    <location>
        <begin position="21"/>
        <end position="67"/>
    </location>
</feature>